<evidence type="ECO:0000256" key="5">
    <source>
        <dbReference type="ARBA" id="ARBA00023136"/>
    </source>
</evidence>
<feature type="transmembrane region" description="Helical" evidence="7">
    <location>
        <begin position="457"/>
        <end position="477"/>
    </location>
</feature>
<evidence type="ECO:0000313" key="9">
    <source>
        <dbReference type="Proteomes" id="UP000077755"/>
    </source>
</evidence>
<feature type="transmembrane region" description="Helical" evidence="7">
    <location>
        <begin position="182"/>
        <end position="206"/>
    </location>
</feature>
<evidence type="ECO:0000256" key="7">
    <source>
        <dbReference type="SAM" id="Phobius"/>
    </source>
</evidence>
<dbReference type="EMBL" id="CP093344">
    <property type="protein sequence ID" value="WOG88066.1"/>
    <property type="molecule type" value="Genomic_DNA"/>
</dbReference>
<feature type="transmembrane region" description="Helical" evidence="7">
    <location>
        <begin position="337"/>
        <end position="356"/>
    </location>
</feature>
<evidence type="ECO:0000313" key="8">
    <source>
        <dbReference type="EMBL" id="WOG88066.1"/>
    </source>
</evidence>
<dbReference type="Gene3D" id="1.20.1250.20">
    <property type="entry name" value="MFS general substrate transporter like domains"/>
    <property type="match status" value="1"/>
</dbReference>
<comment type="similarity">
    <text evidence="2">Belongs to the major facilitator superfamily. Proton-dependent oligopeptide transporter (POT/PTR) (TC 2.A.17) family.</text>
</comment>
<reference evidence="8" key="1">
    <citation type="journal article" date="2016" name="Nat. Genet.">
        <title>A high-quality carrot genome assembly provides new insights into carotenoid accumulation and asterid genome evolution.</title>
        <authorList>
            <person name="Iorizzo M."/>
            <person name="Ellison S."/>
            <person name="Senalik D."/>
            <person name="Zeng P."/>
            <person name="Satapoomin P."/>
            <person name="Huang J."/>
            <person name="Bowman M."/>
            <person name="Iovene M."/>
            <person name="Sanseverino W."/>
            <person name="Cavagnaro P."/>
            <person name="Yildiz M."/>
            <person name="Macko-Podgorni A."/>
            <person name="Moranska E."/>
            <person name="Grzebelus E."/>
            <person name="Grzebelus D."/>
            <person name="Ashrafi H."/>
            <person name="Zheng Z."/>
            <person name="Cheng S."/>
            <person name="Spooner D."/>
            <person name="Van Deynze A."/>
            <person name="Simon P."/>
        </authorList>
    </citation>
    <scope>NUCLEOTIDE SEQUENCE</scope>
    <source>
        <tissue evidence="8">Leaf</tissue>
    </source>
</reference>
<proteinExistence type="inferred from homology"/>
<evidence type="ECO:0000256" key="4">
    <source>
        <dbReference type="ARBA" id="ARBA00022989"/>
    </source>
</evidence>
<evidence type="ECO:0000256" key="2">
    <source>
        <dbReference type="ARBA" id="ARBA00005982"/>
    </source>
</evidence>
<evidence type="ECO:0000256" key="1">
    <source>
        <dbReference type="ARBA" id="ARBA00004141"/>
    </source>
</evidence>
<dbReference type="PROSITE" id="PS01022">
    <property type="entry name" value="PTR2_1"/>
    <property type="match status" value="1"/>
</dbReference>
<comment type="subcellular location">
    <subcellularLocation>
        <location evidence="1">Membrane</location>
        <topology evidence="1">Multi-pass membrane protein</topology>
    </subcellularLocation>
</comment>
<protein>
    <submittedName>
        <fullName evidence="8">Uncharacterized protein</fullName>
    </submittedName>
</protein>
<reference evidence="8" key="2">
    <citation type="submission" date="2022-03" db="EMBL/GenBank/DDBJ databases">
        <title>Draft title - Genomic analysis of global carrot germplasm unveils the trajectory of domestication and the origin of high carotenoid orange carrot.</title>
        <authorList>
            <person name="Iorizzo M."/>
            <person name="Ellison S."/>
            <person name="Senalik D."/>
            <person name="Macko-Podgorni A."/>
            <person name="Grzebelus D."/>
            <person name="Bostan H."/>
            <person name="Rolling W."/>
            <person name="Curaba J."/>
            <person name="Simon P."/>
        </authorList>
    </citation>
    <scope>NUCLEOTIDE SEQUENCE</scope>
    <source>
        <tissue evidence="8">Leaf</tissue>
    </source>
</reference>
<feature type="transmembrane region" description="Helical" evidence="7">
    <location>
        <begin position="376"/>
        <end position="396"/>
    </location>
</feature>
<keyword evidence="5 7" id="KW-0472">Membrane</keyword>
<dbReference type="InterPro" id="IPR036259">
    <property type="entry name" value="MFS_trans_sf"/>
</dbReference>
<keyword evidence="4 7" id="KW-1133">Transmembrane helix</keyword>
<dbReference type="PANTHER" id="PTHR11654">
    <property type="entry name" value="OLIGOPEPTIDE TRANSPORTER-RELATED"/>
    <property type="match status" value="1"/>
</dbReference>
<dbReference type="Pfam" id="PF00854">
    <property type="entry name" value="PTR2"/>
    <property type="match status" value="1"/>
</dbReference>
<dbReference type="GO" id="GO:0016020">
    <property type="term" value="C:membrane"/>
    <property type="evidence" value="ECO:0007669"/>
    <property type="project" value="UniProtKB-SubCell"/>
</dbReference>
<dbReference type="GO" id="GO:0022857">
    <property type="term" value="F:transmembrane transporter activity"/>
    <property type="evidence" value="ECO:0007669"/>
    <property type="project" value="InterPro"/>
</dbReference>
<dbReference type="GO" id="GO:0006857">
    <property type="term" value="P:oligopeptide transport"/>
    <property type="evidence" value="ECO:0007669"/>
    <property type="project" value="InterPro"/>
</dbReference>
<feature type="transmembrane region" description="Helical" evidence="7">
    <location>
        <begin position="116"/>
        <end position="141"/>
    </location>
</feature>
<organism evidence="8 9">
    <name type="scientific">Daucus carota subsp. sativus</name>
    <name type="common">Carrot</name>
    <dbReference type="NCBI Taxonomy" id="79200"/>
    <lineage>
        <taxon>Eukaryota</taxon>
        <taxon>Viridiplantae</taxon>
        <taxon>Streptophyta</taxon>
        <taxon>Embryophyta</taxon>
        <taxon>Tracheophyta</taxon>
        <taxon>Spermatophyta</taxon>
        <taxon>Magnoliopsida</taxon>
        <taxon>eudicotyledons</taxon>
        <taxon>Gunneridae</taxon>
        <taxon>Pentapetalae</taxon>
        <taxon>asterids</taxon>
        <taxon>campanulids</taxon>
        <taxon>Apiales</taxon>
        <taxon>Apiaceae</taxon>
        <taxon>Apioideae</taxon>
        <taxon>Scandiceae</taxon>
        <taxon>Daucinae</taxon>
        <taxon>Daucus</taxon>
        <taxon>Daucus sect. Daucus</taxon>
    </lineage>
</organism>
<feature type="transmembrane region" description="Helical" evidence="7">
    <location>
        <begin position="498"/>
        <end position="516"/>
    </location>
</feature>
<evidence type="ECO:0000256" key="3">
    <source>
        <dbReference type="ARBA" id="ARBA00022692"/>
    </source>
</evidence>
<keyword evidence="3 7" id="KW-0812">Transmembrane</keyword>
<dbReference type="InterPro" id="IPR018456">
    <property type="entry name" value="PTR2_symporter_CS"/>
</dbReference>
<dbReference type="InterPro" id="IPR000109">
    <property type="entry name" value="POT_fam"/>
</dbReference>
<accession>A0AAF1APX9</accession>
<feature type="transmembrane region" description="Helical" evidence="7">
    <location>
        <begin position="153"/>
        <end position="175"/>
    </location>
</feature>
<dbReference type="SUPFAM" id="SSF103473">
    <property type="entry name" value="MFS general substrate transporter"/>
    <property type="match status" value="1"/>
</dbReference>
<dbReference type="Proteomes" id="UP000077755">
    <property type="component" value="Chromosome 2"/>
</dbReference>
<name>A0AAF1APX9_DAUCS</name>
<feature type="transmembrane region" description="Helical" evidence="7">
    <location>
        <begin position="78"/>
        <end position="104"/>
    </location>
</feature>
<keyword evidence="9" id="KW-1185">Reference proteome</keyword>
<dbReference type="AlphaFoldDB" id="A0AAF1APX9"/>
<feature type="transmembrane region" description="Helical" evidence="7">
    <location>
        <begin position="53"/>
        <end position="72"/>
    </location>
</feature>
<sequence length="535" mass="58538">MQMQESKRGGWKAFPYIIGSEMGLSLASTGWGCNLTVYLITVFNIKSIRATQISSIVSGSSFLFPIAGAILADSFLGSFSVITIFSMISLLGMILITLTASVNFLHPPPCTNASLVALYTGIALASLGAGGTGITVATMGADQFQNNHDKNIFFNWYFVISYACIACSSTVVVYIQDKINWGLGFGVCVAANLTGFMVFLSGMRYYHHVKPKESPFASIARVVVAAIMKRNAARNNCYFYGSAELSRLNHGPTTDFSFLNNAALKLESNNQSSDLLIEKRSWKHCTVEEVEDLKTLLRIVPLWSSSILLSATIGVFISLILLEALTMDKHFGKNFEVPAASFLTFNILSTCVSLSILDRLVFPWWQKLTGDHPTPLQRIGVGHLINIIALVGSAIVENQRLQVVKKFHLDDQPGSEVPMSAFWLGINLTIIGISEALHYPGQVAFYYQEFPESLRNTATAMISLIVGIGFYSSAVVIGLVRRATDWLPDDINAGRADYVYGIMAGIGMLNFAYYLICAKSFNYCAAVKLNVHSVT</sequence>
<evidence type="ECO:0000256" key="6">
    <source>
        <dbReference type="ARBA" id="ARBA00044504"/>
    </source>
</evidence>
<comment type="similarity">
    <text evidence="6">Belongs to the major facilitator superfamily. Phosphate:H(+) symporter (TC 2.A.1.9) family.</text>
</comment>
<feature type="transmembrane region" description="Helical" evidence="7">
    <location>
        <begin position="302"/>
        <end position="325"/>
    </location>
</feature>
<gene>
    <name evidence="8" type="ORF">DCAR_0207299</name>
</gene>